<name>A0ABM3MX54_GALME</name>
<dbReference type="SUPFAM" id="SSF55846">
    <property type="entry name" value="N-acetylmuramoyl-L-alanine amidase-like"/>
    <property type="match status" value="1"/>
</dbReference>
<dbReference type="InterPro" id="IPR036505">
    <property type="entry name" value="Amidase/PGRP_sf"/>
</dbReference>
<dbReference type="PANTHER" id="PTHR11022">
    <property type="entry name" value="PEPTIDOGLYCAN RECOGNITION PROTEIN"/>
    <property type="match status" value="1"/>
</dbReference>
<evidence type="ECO:0000259" key="8">
    <source>
        <dbReference type="SMART" id="SM00644"/>
    </source>
</evidence>
<evidence type="ECO:0000313" key="11">
    <source>
        <dbReference type="RefSeq" id="XP_052755931.1"/>
    </source>
</evidence>
<keyword evidence="10" id="KW-1185">Reference proteome</keyword>
<dbReference type="PANTHER" id="PTHR11022:SF41">
    <property type="entry name" value="PEPTIDOGLYCAN-RECOGNITION PROTEIN LC-RELATED"/>
    <property type="match status" value="1"/>
</dbReference>
<dbReference type="Pfam" id="PF01510">
    <property type="entry name" value="Amidase_2"/>
    <property type="match status" value="1"/>
</dbReference>
<feature type="signal peptide" evidence="7">
    <location>
        <begin position="1"/>
        <end position="17"/>
    </location>
</feature>
<keyword evidence="3 7" id="KW-0732">Signal</keyword>
<evidence type="ECO:0000313" key="10">
    <source>
        <dbReference type="Proteomes" id="UP001652740"/>
    </source>
</evidence>
<dbReference type="GeneID" id="113512706"/>
<evidence type="ECO:0000259" key="9">
    <source>
        <dbReference type="SMART" id="SM00701"/>
    </source>
</evidence>
<accession>A0ABM3MX54</accession>
<dbReference type="SMART" id="SM00644">
    <property type="entry name" value="Ami_2"/>
    <property type="match status" value="1"/>
</dbReference>
<dbReference type="InterPro" id="IPR015510">
    <property type="entry name" value="PGRP"/>
</dbReference>
<evidence type="ECO:0000256" key="3">
    <source>
        <dbReference type="ARBA" id="ARBA00022729"/>
    </source>
</evidence>
<feature type="domain" description="N-acetylmuramoyl-L-alanine amidase" evidence="8">
    <location>
        <begin position="33"/>
        <end position="169"/>
    </location>
</feature>
<evidence type="ECO:0000256" key="1">
    <source>
        <dbReference type="ARBA" id="ARBA00007553"/>
    </source>
</evidence>
<dbReference type="SMART" id="SM00701">
    <property type="entry name" value="PGRP"/>
    <property type="match status" value="1"/>
</dbReference>
<dbReference type="RefSeq" id="XP_052755931.1">
    <property type="nucleotide sequence ID" value="XM_052899971.1"/>
</dbReference>
<feature type="chain" id="PRO_5047315826" description="Peptidoglycan-recognition protein" evidence="7">
    <location>
        <begin position="18"/>
        <end position="187"/>
    </location>
</feature>
<dbReference type="Proteomes" id="UP001652740">
    <property type="component" value="Unplaced"/>
</dbReference>
<sequence length="187" mass="21011">MKHFIVFVVTVVIFVEAHETCGVIPISEWGGESSYRKQILQNPVKLVIIQHTESQECNTDDRCQTIAKGIRNYHRFEKGFDDIGPSFLIGGNGKVYEGAGWNRVGAHTKLYNNRSIGISFMGNFQNKLPTTEALQAAHSLISCGVTNMYLSEDYQLVGHQQVFSTLSPGRELQAIVKTWPHWVQTVL</sequence>
<keyword evidence="5" id="KW-1015">Disulfide bond</keyword>
<organism evidence="10 11">
    <name type="scientific">Galleria mellonella</name>
    <name type="common">Greater wax moth</name>
    <dbReference type="NCBI Taxonomy" id="7137"/>
    <lineage>
        <taxon>Eukaryota</taxon>
        <taxon>Metazoa</taxon>
        <taxon>Ecdysozoa</taxon>
        <taxon>Arthropoda</taxon>
        <taxon>Hexapoda</taxon>
        <taxon>Insecta</taxon>
        <taxon>Pterygota</taxon>
        <taxon>Neoptera</taxon>
        <taxon>Endopterygota</taxon>
        <taxon>Lepidoptera</taxon>
        <taxon>Glossata</taxon>
        <taxon>Ditrysia</taxon>
        <taxon>Pyraloidea</taxon>
        <taxon>Pyralidae</taxon>
        <taxon>Galleriinae</taxon>
        <taxon>Galleria</taxon>
    </lineage>
</organism>
<gene>
    <name evidence="11" type="primary">LOC113512706</name>
</gene>
<evidence type="ECO:0000256" key="7">
    <source>
        <dbReference type="SAM" id="SignalP"/>
    </source>
</evidence>
<dbReference type="InterPro" id="IPR002502">
    <property type="entry name" value="Amidase_domain"/>
</dbReference>
<dbReference type="PIRSF" id="PIRSF037945">
    <property type="entry name" value="PGRPs"/>
    <property type="match status" value="1"/>
</dbReference>
<keyword evidence="4 6" id="KW-0391">Immunity</keyword>
<dbReference type="InterPro" id="IPR006619">
    <property type="entry name" value="PGRP_domain_met/bac"/>
</dbReference>
<keyword evidence="2 6" id="KW-0399">Innate immunity</keyword>
<reference evidence="11" key="1">
    <citation type="submission" date="2025-08" db="UniProtKB">
        <authorList>
            <consortium name="RefSeq"/>
        </authorList>
    </citation>
    <scope>IDENTIFICATION</scope>
    <source>
        <tissue evidence="11">Whole larvae</tissue>
    </source>
</reference>
<evidence type="ECO:0000256" key="5">
    <source>
        <dbReference type="ARBA" id="ARBA00023157"/>
    </source>
</evidence>
<evidence type="ECO:0000256" key="6">
    <source>
        <dbReference type="PIRNR" id="PIRNR037945"/>
    </source>
</evidence>
<comment type="similarity">
    <text evidence="1 6">Belongs to the N-acetylmuramoyl-L-alanine amidase 2 family.</text>
</comment>
<proteinExistence type="inferred from homology"/>
<dbReference type="CDD" id="cd06583">
    <property type="entry name" value="PGRP"/>
    <property type="match status" value="1"/>
</dbReference>
<dbReference type="InterPro" id="IPR017331">
    <property type="entry name" value="Peptidoglycan_recognition"/>
</dbReference>
<evidence type="ECO:0000256" key="4">
    <source>
        <dbReference type="ARBA" id="ARBA00022859"/>
    </source>
</evidence>
<dbReference type="Gene3D" id="3.40.80.10">
    <property type="entry name" value="Peptidoglycan recognition protein-like"/>
    <property type="match status" value="1"/>
</dbReference>
<feature type="domain" description="Peptidoglycan recognition protein family" evidence="9">
    <location>
        <begin position="21"/>
        <end position="163"/>
    </location>
</feature>
<evidence type="ECO:0000256" key="2">
    <source>
        <dbReference type="ARBA" id="ARBA00022588"/>
    </source>
</evidence>
<protein>
    <recommendedName>
        <fullName evidence="6">Peptidoglycan-recognition protein</fullName>
    </recommendedName>
</protein>